<name>A0A343THZ7_9EURY</name>
<dbReference type="EMBL" id="CP025066">
    <property type="protein sequence ID" value="AUX08719.1"/>
    <property type="molecule type" value="Genomic_DNA"/>
</dbReference>
<dbReference type="Pfam" id="PF05552">
    <property type="entry name" value="MS_channel_1st_1"/>
    <property type="match status" value="1"/>
</dbReference>
<keyword evidence="8" id="KW-1185">Reference proteome</keyword>
<dbReference type="SUPFAM" id="SSF50182">
    <property type="entry name" value="Sm-like ribonucleoproteins"/>
    <property type="match status" value="1"/>
</dbReference>
<dbReference type="InterPro" id="IPR045275">
    <property type="entry name" value="MscS_archaea/bacteria_type"/>
</dbReference>
<dbReference type="AlphaFoldDB" id="A0A343THZ7"/>
<reference evidence="8" key="1">
    <citation type="submission" date="2017-11" db="EMBL/GenBank/DDBJ databases">
        <title>Phenotypic and genomic properties of facultatively anaerobic sulfur-reducing natronoarchaea from hypersaline soda lakes.</title>
        <authorList>
            <person name="Sorokin D.Y."/>
            <person name="Kublanov I.V."/>
            <person name="Roman P."/>
            <person name="Sinninghe Damste J.S."/>
            <person name="Golyshin P.N."/>
            <person name="Rojo D."/>
            <person name="Ciordia S."/>
            <person name="Mena M.D.C."/>
            <person name="Ferrer M."/>
            <person name="Messina E."/>
            <person name="Smedile F."/>
            <person name="La Spada G."/>
            <person name="La Cono V."/>
            <person name="Yakimov M.M."/>
        </authorList>
    </citation>
    <scope>NUCLEOTIDE SEQUENCE [LARGE SCALE GENOMIC DNA]</scope>
    <source>
        <strain evidence="8">AArc-Sl</strain>
    </source>
</reference>
<feature type="transmembrane region" description="Helical" evidence="5">
    <location>
        <begin position="148"/>
        <end position="167"/>
    </location>
</feature>
<feature type="transmembrane region" description="Helical" evidence="5">
    <location>
        <begin position="20"/>
        <end position="38"/>
    </location>
</feature>
<sequence length="263" mass="28524">MSVGQTPLQWEIVRAVPPQLWIATAVLLFGIVLAFLAGRLNRRLLERAGVPETIEGTAFERTAREFDTSTVEIVAKLTFYFIAAIALLAALTVAEIQYVDIFWSGVALFLPQFFVAVFILLVGIVVGDKVELLIAERLKGIKLPEINVVPVVANYSIVFVAILLALAQVGVATLVLVVLMGMYAFALIVFTAIATKDLLASGAAGVYLLLAQPYSIGDEVKVAGQRGIVQEVNLLVTHIETEGEEHIVPNHSVFTDGIVRIRN</sequence>
<dbReference type="InterPro" id="IPR023408">
    <property type="entry name" value="MscS_beta-dom_sf"/>
</dbReference>
<dbReference type="Gene3D" id="1.10.287.1260">
    <property type="match status" value="1"/>
</dbReference>
<accession>A0A343THZ7</accession>
<evidence type="ECO:0000259" key="6">
    <source>
        <dbReference type="Pfam" id="PF00924"/>
    </source>
</evidence>
<evidence type="ECO:0000313" key="7">
    <source>
        <dbReference type="EMBL" id="AUX08719.1"/>
    </source>
</evidence>
<feature type="domain" description="Mechanosensitive ion channel MscS" evidence="6">
    <location>
        <begin position="198"/>
        <end position="258"/>
    </location>
</feature>
<feature type="transmembrane region" description="Helical" evidence="5">
    <location>
        <begin position="102"/>
        <end position="127"/>
    </location>
</feature>
<evidence type="ECO:0000256" key="2">
    <source>
        <dbReference type="ARBA" id="ARBA00022692"/>
    </source>
</evidence>
<protein>
    <submittedName>
        <fullName evidence="7">Mechanosensitive ion channel protein MscS</fullName>
    </submittedName>
</protein>
<dbReference type="OrthoDB" id="313107at2157"/>
<dbReference type="GeneID" id="37877429"/>
<keyword evidence="4 5" id="KW-0472">Membrane</keyword>
<gene>
    <name evidence="7" type="primary">mscS2</name>
    <name evidence="7" type="ORF">AArcSl_1084</name>
</gene>
<dbReference type="GO" id="GO:0008381">
    <property type="term" value="F:mechanosensitive monoatomic ion channel activity"/>
    <property type="evidence" value="ECO:0007669"/>
    <property type="project" value="InterPro"/>
</dbReference>
<evidence type="ECO:0000256" key="4">
    <source>
        <dbReference type="ARBA" id="ARBA00023136"/>
    </source>
</evidence>
<proteinExistence type="predicted"/>
<dbReference type="KEGG" id="hdf:AArcSl_1084"/>
<dbReference type="InterPro" id="IPR006685">
    <property type="entry name" value="MscS_channel_2nd"/>
</dbReference>
<dbReference type="RefSeq" id="WP_119816130.1">
    <property type="nucleotide sequence ID" value="NZ_CP025066.1"/>
</dbReference>
<dbReference type="PANTHER" id="PTHR30221">
    <property type="entry name" value="SMALL-CONDUCTANCE MECHANOSENSITIVE CHANNEL"/>
    <property type="match status" value="1"/>
</dbReference>
<organism evidence="7 8">
    <name type="scientific">Halalkaliarchaeum desulfuricum</name>
    <dbReference type="NCBI Taxonomy" id="2055893"/>
    <lineage>
        <taxon>Archaea</taxon>
        <taxon>Methanobacteriati</taxon>
        <taxon>Methanobacteriota</taxon>
        <taxon>Stenosarchaea group</taxon>
        <taxon>Halobacteria</taxon>
        <taxon>Halobacteriales</taxon>
        <taxon>Haloferacaceae</taxon>
        <taxon>Halalkaliarchaeum</taxon>
    </lineage>
</organism>
<feature type="transmembrane region" description="Helical" evidence="5">
    <location>
        <begin position="77"/>
        <end position="96"/>
    </location>
</feature>
<dbReference type="Proteomes" id="UP000263012">
    <property type="component" value="Chromosome"/>
</dbReference>
<evidence type="ECO:0000256" key="3">
    <source>
        <dbReference type="ARBA" id="ARBA00022989"/>
    </source>
</evidence>
<feature type="transmembrane region" description="Helical" evidence="5">
    <location>
        <begin position="173"/>
        <end position="194"/>
    </location>
</feature>
<dbReference type="GO" id="GO:0016020">
    <property type="term" value="C:membrane"/>
    <property type="evidence" value="ECO:0007669"/>
    <property type="project" value="UniProtKB-SubCell"/>
</dbReference>
<dbReference type="Pfam" id="PF00924">
    <property type="entry name" value="MS_channel_2nd"/>
    <property type="match status" value="1"/>
</dbReference>
<evidence type="ECO:0000313" key="8">
    <source>
        <dbReference type="Proteomes" id="UP000263012"/>
    </source>
</evidence>
<dbReference type="PANTHER" id="PTHR30221:SF20">
    <property type="entry name" value="SMALL-CONDUCTANCE MECHANOSENSITIVE CHANNEL"/>
    <property type="match status" value="1"/>
</dbReference>
<keyword evidence="3 5" id="KW-1133">Transmembrane helix</keyword>
<dbReference type="Gene3D" id="2.30.30.60">
    <property type="match status" value="1"/>
</dbReference>
<evidence type="ECO:0000256" key="5">
    <source>
        <dbReference type="SAM" id="Phobius"/>
    </source>
</evidence>
<keyword evidence="2 5" id="KW-0812">Transmembrane</keyword>
<dbReference type="InterPro" id="IPR010920">
    <property type="entry name" value="LSM_dom_sf"/>
</dbReference>
<evidence type="ECO:0000256" key="1">
    <source>
        <dbReference type="ARBA" id="ARBA00004370"/>
    </source>
</evidence>
<dbReference type="InterPro" id="IPR008910">
    <property type="entry name" value="MSC_TM_helix"/>
</dbReference>
<comment type="subcellular location">
    <subcellularLocation>
        <location evidence="1">Membrane</location>
    </subcellularLocation>
</comment>